<keyword evidence="1" id="KW-0812">Transmembrane</keyword>
<name>A0ABX5WQ58_9GAMM</name>
<keyword evidence="3" id="KW-1185">Reference proteome</keyword>
<organism evidence="2 3">
    <name type="scientific">Shewanella marisflavi</name>
    <dbReference type="NCBI Taxonomy" id="260364"/>
    <lineage>
        <taxon>Bacteria</taxon>
        <taxon>Pseudomonadati</taxon>
        <taxon>Pseudomonadota</taxon>
        <taxon>Gammaproteobacteria</taxon>
        <taxon>Alteromonadales</taxon>
        <taxon>Shewanellaceae</taxon>
        <taxon>Shewanella</taxon>
    </lineage>
</organism>
<gene>
    <name evidence="2" type="ORF">FGA12_16590</name>
</gene>
<evidence type="ECO:0000313" key="2">
    <source>
        <dbReference type="EMBL" id="QDF76650.1"/>
    </source>
</evidence>
<feature type="transmembrane region" description="Helical" evidence="1">
    <location>
        <begin position="129"/>
        <end position="146"/>
    </location>
</feature>
<evidence type="ECO:0000256" key="1">
    <source>
        <dbReference type="SAM" id="Phobius"/>
    </source>
</evidence>
<evidence type="ECO:0000313" key="3">
    <source>
        <dbReference type="Proteomes" id="UP000318758"/>
    </source>
</evidence>
<protein>
    <submittedName>
        <fullName evidence="2">Uncharacterized protein</fullName>
    </submittedName>
</protein>
<dbReference type="Proteomes" id="UP000318758">
    <property type="component" value="Chromosome"/>
</dbReference>
<keyword evidence="1" id="KW-1133">Transmembrane helix</keyword>
<reference evidence="2 3" key="1">
    <citation type="submission" date="2019-06" db="EMBL/GenBank/DDBJ databases">
        <title>Complete genome of Shewanella marisflavi ECSMB14101, a mussel settlement-inducing bacterium isolated from East China Sea.</title>
        <authorList>
            <person name="Yang J."/>
            <person name="Liang X."/>
            <person name="Chang R."/>
            <person name="Peng L."/>
        </authorList>
    </citation>
    <scope>NUCLEOTIDE SEQUENCE [LARGE SCALE GENOMIC DNA]</scope>
    <source>
        <strain evidence="2 3">ECSMB14101</strain>
    </source>
</reference>
<feature type="transmembrane region" description="Helical" evidence="1">
    <location>
        <begin position="65"/>
        <end position="84"/>
    </location>
</feature>
<feature type="transmembrane region" description="Helical" evidence="1">
    <location>
        <begin position="12"/>
        <end position="45"/>
    </location>
</feature>
<keyword evidence="1" id="KW-0472">Membrane</keyword>
<sequence>MHTLATLDSWKVFLLLVVSSILMVVLMPFKGLGFLIAAVVIFTWLYSINSELSRATGKSQVKPKVLSTLGLFSVCVFMVAPYLAAFFKEIPFQFIILPIGIVFLVTMLRLMTDAGTLLKEAENLEKPKVSASFLIWLWPLGVWFLQPRLQKVLASNA</sequence>
<dbReference type="EMBL" id="CP041153">
    <property type="protein sequence ID" value="QDF76650.1"/>
    <property type="molecule type" value="Genomic_DNA"/>
</dbReference>
<dbReference type="RefSeq" id="WP_033539481.1">
    <property type="nucleotide sequence ID" value="NZ_CP041153.1"/>
</dbReference>
<proteinExistence type="predicted"/>
<accession>A0ABX5WQ58</accession>
<feature type="transmembrane region" description="Helical" evidence="1">
    <location>
        <begin position="90"/>
        <end position="108"/>
    </location>
</feature>